<dbReference type="AlphaFoldDB" id="A0A6M5YVA4"/>
<evidence type="ECO:0000313" key="3">
    <source>
        <dbReference type="Proteomes" id="UP000503447"/>
    </source>
</evidence>
<protein>
    <submittedName>
        <fullName evidence="2">Uncharacterized protein</fullName>
    </submittedName>
</protein>
<reference evidence="3" key="1">
    <citation type="submission" date="2020-05" db="EMBL/GenBank/DDBJ databases">
        <title>Frigoriglobus tundricola gen. nov., sp. nov., a psychrotolerant cellulolytic planctomycete of the family Gemmataceae with two divergent copies of 16S rRNA gene.</title>
        <authorList>
            <person name="Kulichevskaya I.S."/>
            <person name="Ivanova A.A."/>
            <person name="Naumoff D.G."/>
            <person name="Beletsky A.V."/>
            <person name="Rijpstra W.I.C."/>
            <person name="Sinninghe Damste J.S."/>
            <person name="Mardanov A.V."/>
            <person name="Ravin N.V."/>
            <person name="Dedysh S.N."/>
        </authorList>
    </citation>
    <scope>NUCLEOTIDE SEQUENCE [LARGE SCALE GENOMIC DNA]</scope>
    <source>
        <strain evidence="3">PL17</strain>
    </source>
</reference>
<feature type="region of interest" description="Disordered" evidence="1">
    <location>
        <begin position="36"/>
        <end position="59"/>
    </location>
</feature>
<name>A0A6M5YVA4_9BACT</name>
<accession>A0A6M5YVA4</accession>
<dbReference type="EMBL" id="CP053452">
    <property type="protein sequence ID" value="QJW97404.1"/>
    <property type="molecule type" value="Genomic_DNA"/>
</dbReference>
<organism evidence="2 3">
    <name type="scientific">Frigoriglobus tundricola</name>
    <dbReference type="NCBI Taxonomy" id="2774151"/>
    <lineage>
        <taxon>Bacteria</taxon>
        <taxon>Pseudomonadati</taxon>
        <taxon>Planctomycetota</taxon>
        <taxon>Planctomycetia</taxon>
        <taxon>Gemmatales</taxon>
        <taxon>Gemmataceae</taxon>
        <taxon>Frigoriglobus</taxon>
    </lineage>
</organism>
<dbReference type="Proteomes" id="UP000503447">
    <property type="component" value="Chromosome"/>
</dbReference>
<gene>
    <name evidence="2" type="ORF">FTUN_4978</name>
</gene>
<evidence type="ECO:0000313" key="2">
    <source>
        <dbReference type="EMBL" id="QJW97404.1"/>
    </source>
</evidence>
<proteinExistence type="predicted"/>
<dbReference type="KEGG" id="ftj:FTUN_4978"/>
<evidence type="ECO:0000256" key="1">
    <source>
        <dbReference type="SAM" id="MobiDB-lite"/>
    </source>
</evidence>
<sequence length="59" mass="6493">MSADGAHKSPGRCPGLIVSTRLRIAPHSPAVLNRYAFPSRRPSRPVDPCEVTRCPTRPR</sequence>
<keyword evidence="3" id="KW-1185">Reference proteome</keyword>